<dbReference type="EC" id="2.4.2.21" evidence="3 10"/>
<sequence>MQSTAPLMPPDALTHAAALARQQQLTKPPGSLGRLEALACWLAACQQRAQPEPLRPAISIFAADHGIAAEGVSAYPASVTAAMVHNFAQGGAAINVLARQHQARLEVVDVGVNADLQGLVGIVQDKVAPGSANLLHQPALTRDQRDAAWATGERAAERHIAQGANLLIAGEMGIANTTAAACLICALSGLAPEQVVGRGTGLDDAGLLHKQTVVTRALQRAQTHRPATALDWLAQLGGLEIAAIAGFLACAARQGVPVVLDGFIVSAAALVCEAQQAGSRHWWLASHQSQETGHAMVLQQLGLTPLLDWQLRLGEGSGAALVLPLLQAAIALHNQMATFAEAGIPT</sequence>
<keyword evidence="12" id="KW-1185">Reference proteome</keyword>
<gene>
    <name evidence="10 11" type="primary">cobT</name>
    <name evidence="11" type="ORF">HF682_08855</name>
</gene>
<dbReference type="Gene3D" id="1.10.1610.10">
    <property type="match status" value="1"/>
</dbReference>
<organism evidence="11 12">
    <name type="scientific">Leeia aquatica</name>
    <dbReference type="NCBI Taxonomy" id="2725557"/>
    <lineage>
        <taxon>Bacteria</taxon>
        <taxon>Pseudomonadati</taxon>
        <taxon>Pseudomonadota</taxon>
        <taxon>Betaproteobacteria</taxon>
        <taxon>Neisseriales</taxon>
        <taxon>Leeiaceae</taxon>
        <taxon>Leeia</taxon>
    </lineage>
</organism>
<dbReference type="EMBL" id="JABAIM010000001">
    <property type="protein sequence ID" value="NLR75267.1"/>
    <property type="molecule type" value="Genomic_DNA"/>
</dbReference>
<dbReference type="InterPro" id="IPR017846">
    <property type="entry name" value="Nict_dMeBzImd_PRibTrfase_bact"/>
</dbReference>
<dbReference type="InterPro" id="IPR036087">
    <property type="entry name" value="Nict_dMeBzImd_PRibTrfase_sf"/>
</dbReference>
<dbReference type="FunFam" id="3.40.50.10210:FF:000001">
    <property type="entry name" value="Nicotinate-nucleotide--dimethylbenzimidazole phosphoribosyltransferase"/>
    <property type="match status" value="1"/>
</dbReference>
<dbReference type="Proteomes" id="UP000587991">
    <property type="component" value="Unassembled WGS sequence"/>
</dbReference>
<comment type="caution">
    <text evidence="11">The sequence shown here is derived from an EMBL/GenBank/DDBJ whole genome shotgun (WGS) entry which is preliminary data.</text>
</comment>
<dbReference type="PANTHER" id="PTHR43463">
    <property type="entry name" value="NICOTINATE-NUCLEOTIDE--DIMETHYLBENZIMIDAZOLE PHOSPHORIBOSYLTRANSFERASE"/>
    <property type="match status" value="1"/>
</dbReference>
<comment type="function">
    <text evidence="10">Catalyzes the synthesis of alpha-ribazole-5'-phosphate from nicotinate mononucleotide (NAMN) and 5,6-dimethylbenzimidazole (DMB).</text>
</comment>
<evidence type="ECO:0000256" key="1">
    <source>
        <dbReference type="ARBA" id="ARBA00005049"/>
    </source>
</evidence>
<evidence type="ECO:0000256" key="3">
    <source>
        <dbReference type="ARBA" id="ARBA00011991"/>
    </source>
</evidence>
<dbReference type="RefSeq" id="WP_168876811.1">
    <property type="nucleotide sequence ID" value="NZ_JABAIM010000001.1"/>
</dbReference>
<dbReference type="InterPro" id="IPR023195">
    <property type="entry name" value="Nict_dMeBzImd_PRibTrfase_N"/>
</dbReference>
<dbReference type="CDD" id="cd02439">
    <property type="entry name" value="DMB-PRT_CobT"/>
    <property type="match status" value="1"/>
</dbReference>
<evidence type="ECO:0000313" key="12">
    <source>
        <dbReference type="Proteomes" id="UP000587991"/>
    </source>
</evidence>
<evidence type="ECO:0000313" key="11">
    <source>
        <dbReference type="EMBL" id="NLR75267.1"/>
    </source>
</evidence>
<dbReference type="PANTHER" id="PTHR43463:SF1">
    <property type="entry name" value="NICOTINATE-NUCLEOTIDE--DIMETHYLBENZIMIDAZOLE PHOSPHORIBOSYLTRANSFERASE"/>
    <property type="match status" value="1"/>
</dbReference>
<dbReference type="UniPathway" id="UPA00061">
    <property type="reaction ID" value="UER00516"/>
</dbReference>
<accession>A0A847S8E0</accession>
<dbReference type="NCBIfam" id="NF000996">
    <property type="entry name" value="PRK00105.1"/>
    <property type="match status" value="1"/>
</dbReference>
<reference evidence="11 12" key="1">
    <citation type="submission" date="2020-04" db="EMBL/GenBank/DDBJ databases">
        <title>Draft genome of Leeia sp. IMCC25680.</title>
        <authorList>
            <person name="Song J."/>
            <person name="Cho J.-C."/>
        </authorList>
    </citation>
    <scope>NUCLEOTIDE SEQUENCE [LARGE SCALE GENOMIC DNA]</scope>
    <source>
        <strain evidence="11 12">IMCC25680</strain>
    </source>
</reference>
<dbReference type="GO" id="GO:0009236">
    <property type="term" value="P:cobalamin biosynthetic process"/>
    <property type="evidence" value="ECO:0007669"/>
    <property type="project" value="UniProtKB-UniRule"/>
</dbReference>
<evidence type="ECO:0000256" key="5">
    <source>
        <dbReference type="ARBA" id="ARBA00022573"/>
    </source>
</evidence>
<evidence type="ECO:0000256" key="6">
    <source>
        <dbReference type="ARBA" id="ARBA00022676"/>
    </source>
</evidence>
<name>A0A847S8E0_9NEIS</name>
<comment type="similarity">
    <text evidence="2 10">Belongs to the CobT family.</text>
</comment>
<dbReference type="Pfam" id="PF02277">
    <property type="entry name" value="DBI_PRT"/>
    <property type="match status" value="1"/>
</dbReference>
<dbReference type="NCBIfam" id="TIGR03160">
    <property type="entry name" value="cobT_DBIPRT"/>
    <property type="match status" value="1"/>
</dbReference>
<dbReference type="HAMAP" id="MF_00230">
    <property type="entry name" value="CobT"/>
    <property type="match status" value="1"/>
</dbReference>
<evidence type="ECO:0000256" key="8">
    <source>
        <dbReference type="ARBA" id="ARBA00030686"/>
    </source>
</evidence>
<keyword evidence="7 10" id="KW-0808">Transferase</keyword>
<proteinExistence type="inferred from homology"/>
<dbReference type="AlphaFoldDB" id="A0A847S8E0"/>
<protein>
    <recommendedName>
        <fullName evidence="4 10">Nicotinate-nucleotide--dimethylbenzimidazole phosphoribosyltransferase</fullName>
        <shortName evidence="10">NN:DBI PRT</shortName>
        <ecNumber evidence="3 10">2.4.2.21</ecNumber>
    </recommendedName>
    <alternativeName>
        <fullName evidence="8 10">N(1)-alpha-phosphoribosyltransferase</fullName>
    </alternativeName>
</protein>
<evidence type="ECO:0000256" key="9">
    <source>
        <dbReference type="ARBA" id="ARBA00047340"/>
    </source>
</evidence>
<dbReference type="Gene3D" id="3.40.50.10210">
    <property type="match status" value="1"/>
</dbReference>
<comment type="catalytic activity">
    <reaction evidence="9 10">
        <text>5,6-dimethylbenzimidazole + nicotinate beta-D-ribonucleotide = alpha-ribazole 5'-phosphate + nicotinate + H(+)</text>
        <dbReference type="Rhea" id="RHEA:11196"/>
        <dbReference type="ChEBI" id="CHEBI:15378"/>
        <dbReference type="ChEBI" id="CHEBI:15890"/>
        <dbReference type="ChEBI" id="CHEBI:32544"/>
        <dbReference type="ChEBI" id="CHEBI:57502"/>
        <dbReference type="ChEBI" id="CHEBI:57918"/>
        <dbReference type="EC" id="2.4.2.21"/>
    </reaction>
</comment>
<feature type="active site" description="Proton acceptor" evidence="10">
    <location>
        <position position="315"/>
    </location>
</feature>
<keyword evidence="6 10" id="KW-0328">Glycosyltransferase</keyword>
<evidence type="ECO:0000256" key="2">
    <source>
        <dbReference type="ARBA" id="ARBA00007110"/>
    </source>
</evidence>
<dbReference type="InterPro" id="IPR003200">
    <property type="entry name" value="Nict_dMeBzImd_PRibTrfase"/>
</dbReference>
<dbReference type="SUPFAM" id="SSF52733">
    <property type="entry name" value="Nicotinate mononucleotide:5,6-dimethylbenzimidazole phosphoribosyltransferase (CobT)"/>
    <property type="match status" value="1"/>
</dbReference>
<dbReference type="GO" id="GO:0008939">
    <property type="term" value="F:nicotinate-nucleotide-dimethylbenzimidazole phosphoribosyltransferase activity"/>
    <property type="evidence" value="ECO:0007669"/>
    <property type="project" value="UniProtKB-UniRule"/>
</dbReference>
<evidence type="ECO:0000256" key="4">
    <source>
        <dbReference type="ARBA" id="ARBA00015486"/>
    </source>
</evidence>
<comment type="pathway">
    <text evidence="1 10">Nucleoside biosynthesis; alpha-ribazole biosynthesis; alpha-ribazole from 5,6-dimethylbenzimidazole: step 1/2.</text>
</comment>
<evidence type="ECO:0000256" key="10">
    <source>
        <dbReference type="HAMAP-Rule" id="MF_00230"/>
    </source>
</evidence>
<keyword evidence="5 10" id="KW-0169">Cobalamin biosynthesis</keyword>
<evidence type="ECO:0000256" key="7">
    <source>
        <dbReference type="ARBA" id="ARBA00022679"/>
    </source>
</evidence>